<dbReference type="Gene3D" id="3.30.2090.10">
    <property type="entry name" value="Multidrug efflux transporter AcrB TolC docking domain, DN and DC subdomains"/>
    <property type="match status" value="2"/>
</dbReference>
<dbReference type="Pfam" id="PF00873">
    <property type="entry name" value="ACR_tran"/>
    <property type="match status" value="1"/>
</dbReference>
<protein>
    <submittedName>
        <fullName evidence="2">Hydrophobic/amphiphilic exporter-1 (Mainly G-bacteria), HAE1 family</fullName>
    </submittedName>
</protein>
<dbReference type="GO" id="GO:0005886">
    <property type="term" value="C:plasma membrane"/>
    <property type="evidence" value="ECO:0007669"/>
    <property type="project" value="TreeGrafter"/>
</dbReference>
<organism evidence="2 3">
    <name type="scientific">Phormidesmis priestleyi Ana</name>
    <dbReference type="NCBI Taxonomy" id="1666911"/>
    <lineage>
        <taxon>Bacteria</taxon>
        <taxon>Bacillati</taxon>
        <taxon>Cyanobacteriota</taxon>
        <taxon>Cyanophyceae</taxon>
        <taxon>Leptolyngbyales</taxon>
        <taxon>Leptolyngbyaceae</taxon>
        <taxon>Phormidesmis</taxon>
    </lineage>
</organism>
<proteinExistence type="predicted"/>
<evidence type="ECO:0000313" key="3">
    <source>
        <dbReference type="Proteomes" id="UP000050465"/>
    </source>
</evidence>
<dbReference type="InterPro" id="IPR001036">
    <property type="entry name" value="Acrflvin-R"/>
</dbReference>
<keyword evidence="1" id="KW-1133">Transmembrane helix</keyword>
<feature type="transmembrane region" description="Helical" evidence="1">
    <location>
        <begin position="393"/>
        <end position="413"/>
    </location>
</feature>
<evidence type="ECO:0000313" key="2">
    <source>
        <dbReference type="EMBL" id="KPQ34753.1"/>
    </source>
</evidence>
<dbReference type="PANTHER" id="PTHR32063">
    <property type="match status" value="1"/>
</dbReference>
<dbReference type="Gene3D" id="3.30.70.1320">
    <property type="entry name" value="Multidrug efflux transporter AcrB pore domain like"/>
    <property type="match status" value="1"/>
</dbReference>
<dbReference type="SUPFAM" id="SSF82693">
    <property type="entry name" value="Multidrug efflux transporter AcrB pore domain, PN1, PN2, PC1 and PC2 subdomains"/>
    <property type="match status" value="3"/>
</dbReference>
<feature type="transmembrane region" description="Helical" evidence="1">
    <location>
        <begin position="1006"/>
        <end position="1032"/>
    </location>
</feature>
<accession>A0A0P7ZPB8</accession>
<feature type="transmembrane region" description="Helical" evidence="1">
    <location>
        <begin position="338"/>
        <end position="356"/>
    </location>
</feature>
<feature type="transmembrane region" description="Helical" evidence="1">
    <location>
        <begin position="363"/>
        <end position="381"/>
    </location>
</feature>
<dbReference type="SUPFAM" id="SSF82866">
    <property type="entry name" value="Multidrug efflux transporter AcrB transmembrane domain"/>
    <property type="match status" value="2"/>
</dbReference>
<dbReference type="PANTHER" id="PTHR32063:SF0">
    <property type="entry name" value="SWARMING MOTILITY PROTEIN SWRC"/>
    <property type="match status" value="1"/>
</dbReference>
<keyword evidence="1" id="KW-0472">Membrane</keyword>
<dbReference type="SUPFAM" id="SSF82714">
    <property type="entry name" value="Multidrug efflux transporter AcrB TolC docking domain, DN and DC subdomains"/>
    <property type="match status" value="2"/>
</dbReference>
<sequence>MKSVFTRWSIKHPVIVAALYIAVLVLSVLTLILLPVRMMPYVESPLVSIVTMAPGSSPTEVETYISKPIEQRMTVLDGVRFIRSSSQQDMSLVTIQFAWGDDIGKAVQSVQSLMTAAEGDIELDGFNARSYWVLPIDPLNRPVLTLALQGEGWDPVQLREFADNTLVDRLTQVPNVQAVSIFGGYRRQLQVVVNRQQLAAYGLSILQVRDAIDGNNVSQGAGVLTQGDTEILVRADKRALSAAEVMDYPILEQNGQVVYIRDVATVKDTFEERRSGYRYSGEAALAVNVIQKPDSSSPKVIKQVRTELDRIKAEYPGLEFKEAYDNSYLVNIILDSTFQELLISVLLAGIVILVFLEDFRATAIIMISIPTSLALSTLPFIPIEMSLNSSTLIGMMMAIGKLVDDSIIVIDAIDQKLRQGLRPMQAAIHGTGEVFLASAAASCVMIAALLPTILSGGLTGLMFVGLVWPMVFAFIASLIVSITLIPLIAAFVLKSPEVKRPRQTGLQWLMTPVRAGFQAMERGYGWLLDRCMNNREITLAIAASAIVLAIALYPFVPQEMMPLGDSGQFMASLEMEAGTSFAKTDESVYQLEQLLLAQPDIDKVSSQTGFELTRNSTYFSGYSMGSVNSASLMVTLKDDRQRDIWQIMDSVEAEARRTIPGVRRMAFKEMGVDVMATSAAPIQLAVYGEDLAVLHRLAEGVLRIAEDTPGLVMAQTSATLTQPEYQLTVDRRRAQELGLNVRMVAQQARYALNGGFTQRYYNRPNLRQNSILVRYAEADRATVDSLAGTYITTPAGQQVPLNTVATLQRQTGPTLIEHVNGKRVVYVNGYYRKGGPASMDLSMAIAMRAGQELIFPPGYGIDSMGDMTDMMIEFDRLLKGLLVSLILIYLILVIQFGSFIQPLVMMLSVPLQLVGVFGGLIVAQQTLSTVSILGIVILSGLSLSAAILLLELILTQRQAGVPRDVAIRMAGPVRLKAITMTTLTTVIVIVRLAFFPEIGMDAYSPIATVILGGLLFSTLLTLVVVPVVYSFIDDAAVWLKQRRRRSVPKKLEPMIGK</sequence>
<feature type="transmembrane region" description="Helical" evidence="1">
    <location>
        <begin position="12"/>
        <end position="34"/>
    </location>
</feature>
<keyword evidence="1" id="KW-0812">Transmembrane</keyword>
<dbReference type="Gene3D" id="3.30.70.1440">
    <property type="entry name" value="Multidrug efflux transporter AcrB pore domain"/>
    <property type="match status" value="1"/>
</dbReference>
<reference evidence="2 3" key="1">
    <citation type="submission" date="2015-09" db="EMBL/GenBank/DDBJ databases">
        <title>Identification and resolution of microdiversity through metagenomic sequencing of parallel consortia.</title>
        <authorList>
            <person name="Nelson W.C."/>
            <person name="Romine M.F."/>
            <person name="Lindemann S.R."/>
        </authorList>
    </citation>
    <scope>NUCLEOTIDE SEQUENCE [LARGE SCALE GENOMIC DNA]</scope>
    <source>
        <strain evidence="2">Ana</strain>
    </source>
</reference>
<dbReference type="STRING" id="1666911.HLUCCA11_13580"/>
<dbReference type="Gene3D" id="3.30.70.1430">
    <property type="entry name" value="Multidrug efflux transporter AcrB pore domain"/>
    <property type="match status" value="2"/>
</dbReference>
<comment type="caution">
    <text evidence="2">The sequence shown here is derived from an EMBL/GenBank/DDBJ whole genome shotgun (WGS) entry which is preliminary data.</text>
</comment>
<name>A0A0P7ZPB8_9CYAN</name>
<feature type="transmembrane region" description="Helical" evidence="1">
    <location>
        <begin position="929"/>
        <end position="954"/>
    </location>
</feature>
<dbReference type="PATRIC" id="fig|1666911.3.peg.1488"/>
<dbReference type="Gene3D" id="1.20.1640.10">
    <property type="entry name" value="Multidrug efflux transporter AcrB transmembrane domain"/>
    <property type="match status" value="2"/>
</dbReference>
<dbReference type="AlphaFoldDB" id="A0A0P7ZPB8"/>
<feature type="transmembrane region" description="Helical" evidence="1">
    <location>
        <begin position="877"/>
        <end position="896"/>
    </location>
</feature>
<dbReference type="PRINTS" id="PR00702">
    <property type="entry name" value="ACRIFLAVINRP"/>
</dbReference>
<feature type="transmembrane region" description="Helical" evidence="1">
    <location>
        <begin position="466"/>
        <end position="493"/>
    </location>
</feature>
<dbReference type="Proteomes" id="UP000050465">
    <property type="component" value="Unassembled WGS sequence"/>
</dbReference>
<feature type="transmembrane region" description="Helical" evidence="1">
    <location>
        <begin position="903"/>
        <end position="923"/>
    </location>
</feature>
<gene>
    <name evidence="2" type="ORF">HLUCCA11_13580</name>
</gene>
<feature type="transmembrane region" description="Helical" evidence="1">
    <location>
        <begin position="537"/>
        <end position="556"/>
    </location>
</feature>
<dbReference type="EMBL" id="LJZR01000017">
    <property type="protein sequence ID" value="KPQ34753.1"/>
    <property type="molecule type" value="Genomic_DNA"/>
</dbReference>
<dbReference type="GO" id="GO:0042910">
    <property type="term" value="F:xenobiotic transmembrane transporter activity"/>
    <property type="evidence" value="ECO:0007669"/>
    <property type="project" value="TreeGrafter"/>
</dbReference>
<feature type="transmembrane region" description="Helical" evidence="1">
    <location>
        <begin position="975"/>
        <end position="994"/>
    </location>
</feature>
<feature type="transmembrane region" description="Helical" evidence="1">
    <location>
        <begin position="434"/>
        <end position="454"/>
    </location>
</feature>
<evidence type="ECO:0000256" key="1">
    <source>
        <dbReference type="SAM" id="Phobius"/>
    </source>
</evidence>
<dbReference type="InterPro" id="IPR027463">
    <property type="entry name" value="AcrB_DN_DC_subdom"/>
</dbReference>